<feature type="compositionally biased region" description="Basic and acidic residues" evidence="3">
    <location>
        <begin position="402"/>
        <end position="419"/>
    </location>
</feature>
<dbReference type="VEuPathDB" id="FungiDB:H257_05021"/>
<evidence type="ECO:0000259" key="4">
    <source>
        <dbReference type="PROSITE" id="PS51371"/>
    </source>
</evidence>
<feature type="region of interest" description="Disordered" evidence="3">
    <location>
        <begin position="189"/>
        <end position="219"/>
    </location>
</feature>
<dbReference type="PANTHER" id="PTHR43080">
    <property type="entry name" value="CBS DOMAIN-CONTAINING PROTEIN CBSX3, MITOCHONDRIAL"/>
    <property type="match status" value="1"/>
</dbReference>
<sequence length="426" mass="46399">MLHRRVKVLLLRSTTTQARLYSAPTVSTVTVGDVLAAREKVFSNLDSAAQGELHPHFEQWQSIRHDAPVHSAVNLMVQRNIGSLIVTQEDQGVVGIVTERDILVKGKETAEHEELAVKDIMSKRILCIDPSTTIMAALATMNKEKIRHLAVVHTDPSQPAAADAVPIEAMRSVLSIKDIIKAYAEDKKQELTDPTNTATSATAIPSSTTEASPEEPTKDIIPATVNASTLLRKKHETINLILNTRLEDNVSVAEAVAEMAKRHFGAVLVMDDGKKIKGIFTERDYLTKVLHPKLDASQVLTKDVCTRSVWTLKSDDSLHTCVFEAATRNFHHFPVVDAKEEIVGLLSVKDIVHEIVSEVKPTTGFWLMEYFKKAKQPAAAAEKVEAAASPSVGQEPNAATATKDDQTIAAKTDDAKASDPKTAASS</sequence>
<dbReference type="InterPro" id="IPR000644">
    <property type="entry name" value="CBS_dom"/>
</dbReference>
<dbReference type="PANTHER" id="PTHR43080:SF2">
    <property type="entry name" value="CBS DOMAIN-CONTAINING PROTEIN"/>
    <property type="match status" value="1"/>
</dbReference>
<name>W4GTY4_APHAT</name>
<accession>W4GTY4</accession>
<dbReference type="SMART" id="SM00116">
    <property type="entry name" value="CBS"/>
    <property type="match status" value="4"/>
</dbReference>
<dbReference type="AlphaFoldDB" id="W4GTY4"/>
<feature type="compositionally biased region" description="Low complexity" evidence="3">
    <location>
        <begin position="194"/>
        <end position="211"/>
    </location>
</feature>
<dbReference type="EMBL" id="KI913122">
    <property type="protein sequence ID" value="ETV82368.1"/>
    <property type="molecule type" value="Genomic_DNA"/>
</dbReference>
<dbReference type="STRING" id="112090.W4GTY4"/>
<dbReference type="InterPro" id="IPR051257">
    <property type="entry name" value="Diverse_CBS-Domain"/>
</dbReference>
<evidence type="ECO:0000256" key="2">
    <source>
        <dbReference type="PROSITE-ProRule" id="PRU00703"/>
    </source>
</evidence>
<dbReference type="OrthoDB" id="2865258at2759"/>
<proteinExistence type="predicted"/>
<protein>
    <recommendedName>
        <fullName evidence="4">CBS domain-containing protein</fullName>
    </recommendedName>
</protein>
<dbReference type="RefSeq" id="XP_009828037.1">
    <property type="nucleotide sequence ID" value="XM_009829735.1"/>
</dbReference>
<dbReference type="InterPro" id="IPR046342">
    <property type="entry name" value="CBS_dom_sf"/>
</dbReference>
<evidence type="ECO:0000256" key="1">
    <source>
        <dbReference type="ARBA" id="ARBA00023122"/>
    </source>
</evidence>
<feature type="domain" description="CBS" evidence="4">
    <location>
        <begin position="53"/>
        <end position="114"/>
    </location>
</feature>
<reference evidence="5" key="1">
    <citation type="submission" date="2013-12" db="EMBL/GenBank/DDBJ databases">
        <title>The Genome Sequence of Aphanomyces astaci APO3.</title>
        <authorList>
            <consortium name="The Broad Institute Genomics Platform"/>
            <person name="Russ C."/>
            <person name="Tyler B."/>
            <person name="van West P."/>
            <person name="Dieguez-Uribeondo J."/>
            <person name="Young S.K."/>
            <person name="Zeng Q."/>
            <person name="Gargeya S."/>
            <person name="Fitzgerald M."/>
            <person name="Abouelleil A."/>
            <person name="Alvarado L."/>
            <person name="Chapman S.B."/>
            <person name="Gainer-Dewar J."/>
            <person name="Goldberg J."/>
            <person name="Griggs A."/>
            <person name="Gujja S."/>
            <person name="Hansen M."/>
            <person name="Howarth C."/>
            <person name="Imamovic A."/>
            <person name="Ireland A."/>
            <person name="Larimer J."/>
            <person name="McCowan C."/>
            <person name="Murphy C."/>
            <person name="Pearson M."/>
            <person name="Poon T.W."/>
            <person name="Priest M."/>
            <person name="Roberts A."/>
            <person name="Saif S."/>
            <person name="Shea T."/>
            <person name="Sykes S."/>
            <person name="Wortman J."/>
            <person name="Nusbaum C."/>
            <person name="Birren B."/>
        </authorList>
    </citation>
    <scope>NUCLEOTIDE SEQUENCE [LARGE SCALE GENOMIC DNA]</scope>
    <source>
        <strain evidence="5">APO3</strain>
    </source>
</reference>
<dbReference type="Gene3D" id="3.10.580.10">
    <property type="entry name" value="CBS-domain"/>
    <property type="match status" value="2"/>
</dbReference>
<evidence type="ECO:0000256" key="3">
    <source>
        <dbReference type="SAM" id="MobiDB-lite"/>
    </source>
</evidence>
<gene>
    <name evidence="5" type="ORF">H257_05021</name>
</gene>
<organism evidence="5">
    <name type="scientific">Aphanomyces astaci</name>
    <name type="common">Crayfish plague agent</name>
    <dbReference type="NCBI Taxonomy" id="112090"/>
    <lineage>
        <taxon>Eukaryota</taxon>
        <taxon>Sar</taxon>
        <taxon>Stramenopiles</taxon>
        <taxon>Oomycota</taxon>
        <taxon>Saprolegniomycetes</taxon>
        <taxon>Saprolegniales</taxon>
        <taxon>Verrucalvaceae</taxon>
        <taxon>Aphanomyces</taxon>
    </lineage>
</organism>
<dbReference type="SUPFAM" id="SSF54631">
    <property type="entry name" value="CBS-domain pair"/>
    <property type="match status" value="2"/>
</dbReference>
<feature type="domain" description="CBS" evidence="4">
    <location>
        <begin position="305"/>
        <end position="362"/>
    </location>
</feature>
<evidence type="ECO:0000313" key="5">
    <source>
        <dbReference type="EMBL" id="ETV82368.1"/>
    </source>
</evidence>
<dbReference type="GeneID" id="20807017"/>
<dbReference type="Pfam" id="PF00571">
    <property type="entry name" value="CBS"/>
    <property type="match status" value="4"/>
</dbReference>
<dbReference type="PROSITE" id="PS51371">
    <property type="entry name" value="CBS"/>
    <property type="match status" value="4"/>
</dbReference>
<feature type="domain" description="CBS" evidence="4">
    <location>
        <begin position="231"/>
        <end position="296"/>
    </location>
</feature>
<keyword evidence="1 2" id="KW-0129">CBS domain</keyword>
<feature type="region of interest" description="Disordered" evidence="3">
    <location>
        <begin position="384"/>
        <end position="426"/>
    </location>
</feature>
<feature type="domain" description="CBS" evidence="4">
    <location>
        <begin position="121"/>
        <end position="190"/>
    </location>
</feature>